<proteinExistence type="predicted"/>
<dbReference type="STRING" id="1122997.GCA_000425285_00799"/>
<dbReference type="RefSeq" id="WP_028702559.1">
    <property type="nucleotide sequence ID" value="NZ_LR134473.1"/>
</dbReference>
<protein>
    <submittedName>
        <fullName evidence="1">Uncharacterized protein</fullName>
    </submittedName>
</protein>
<accession>A0A3S4VKR7</accession>
<gene>
    <name evidence="1" type="ORF">NCTC13652_02316</name>
</gene>
<dbReference type="AlphaFoldDB" id="A0A3S4VKR7"/>
<sequence length="73" mass="7597">MAIDTDNLTTLSDTDLGSLLTAALAEQSRRSTLATAVQSVTQTAQQFVDIGGDKTSLVTAIQDLTPQAEKTAS</sequence>
<organism evidence="1 2">
    <name type="scientific">Acidipropionibacterium jensenii</name>
    <dbReference type="NCBI Taxonomy" id="1749"/>
    <lineage>
        <taxon>Bacteria</taxon>
        <taxon>Bacillati</taxon>
        <taxon>Actinomycetota</taxon>
        <taxon>Actinomycetes</taxon>
        <taxon>Propionibacteriales</taxon>
        <taxon>Propionibacteriaceae</taxon>
        <taxon>Acidipropionibacterium</taxon>
    </lineage>
</organism>
<name>A0A3S4VKR7_9ACTN</name>
<dbReference type="Proteomes" id="UP000277858">
    <property type="component" value="Chromosome"/>
</dbReference>
<reference evidence="1 2" key="1">
    <citation type="submission" date="2018-12" db="EMBL/GenBank/DDBJ databases">
        <authorList>
            <consortium name="Pathogen Informatics"/>
        </authorList>
    </citation>
    <scope>NUCLEOTIDE SEQUENCE [LARGE SCALE GENOMIC DNA]</scope>
    <source>
        <strain evidence="1 2">NCTC13652</strain>
    </source>
</reference>
<evidence type="ECO:0000313" key="2">
    <source>
        <dbReference type="Proteomes" id="UP000277858"/>
    </source>
</evidence>
<evidence type="ECO:0000313" key="1">
    <source>
        <dbReference type="EMBL" id="VEI04093.1"/>
    </source>
</evidence>
<keyword evidence="2" id="KW-1185">Reference proteome</keyword>
<dbReference type="EMBL" id="LR134473">
    <property type="protein sequence ID" value="VEI04093.1"/>
    <property type="molecule type" value="Genomic_DNA"/>
</dbReference>